<sequence length="56" mass="6571">MHLHCKLLQKGISGQRRSDSTARCATKIKPLSLFLIFFLIFISFFFPPFFFTEELT</sequence>
<proteinExistence type="predicted"/>
<name>A0A5N6VK46_9EURO</name>
<keyword evidence="1" id="KW-0812">Transmembrane</keyword>
<gene>
    <name evidence="2" type="ORF">BDV41DRAFT_550436</name>
</gene>
<feature type="non-terminal residue" evidence="2">
    <location>
        <position position="56"/>
    </location>
</feature>
<protein>
    <submittedName>
        <fullName evidence="2">Uncharacterized protein</fullName>
    </submittedName>
</protein>
<dbReference type="EMBL" id="ML738378">
    <property type="protein sequence ID" value="KAE8308752.1"/>
    <property type="molecule type" value="Genomic_DNA"/>
</dbReference>
<keyword evidence="3" id="KW-1185">Reference proteome</keyword>
<evidence type="ECO:0000256" key="1">
    <source>
        <dbReference type="SAM" id="Phobius"/>
    </source>
</evidence>
<evidence type="ECO:0000313" key="3">
    <source>
        <dbReference type="Proteomes" id="UP000325433"/>
    </source>
</evidence>
<dbReference type="Proteomes" id="UP000325433">
    <property type="component" value="Unassembled WGS sequence"/>
</dbReference>
<dbReference type="AlphaFoldDB" id="A0A5N6VK46"/>
<feature type="transmembrane region" description="Helical" evidence="1">
    <location>
        <begin position="31"/>
        <end position="51"/>
    </location>
</feature>
<evidence type="ECO:0000313" key="2">
    <source>
        <dbReference type="EMBL" id="KAE8308752.1"/>
    </source>
</evidence>
<accession>A0A5N6VK46</accession>
<reference evidence="3" key="1">
    <citation type="submission" date="2019-04" db="EMBL/GenBank/DDBJ databases">
        <title>Friends and foes A comparative genomics studyof 23 Aspergillus species from section Flavi.</title>
        <authorList>
            <consortium name="DOE Joint Genome Institute"/>
            <person name="Kjaerbolling I."/>
            <person name="Vesth T."/>
            <person name="Frisvad J.C."/>
            <person name="Nybo J.L."/>
            <person name="Theobald S."/>
            <person name="Kildgaard S."/>
            <person name="Isbrandt T."/>
            <person name="Kuo A."/>
            <person name="Sato A."/>
            <person name="Lyhne E.K."/>
            <person name="Kogle M.E."/>
            <person name="Wiebenga A."/>
            <person name="Kun R.S."/>
            <person name="Lubbers R.J."/>
            <person name="Makela M.R."/>
            <person name="Barry K."/>
            <person name="Chovatia M."/>
            <person name="Clum A."/>
            <person name="Daum C."/>
            <person name="Haridas S."/>
            <person name="He G."/>
            <person name="LaButti K."/>
            <person name="Lipzen A."/>
            <person name="Mondo S."/>
            <person name="Riley R."/>
            <person name="Salamov A."/>
            <person name="Simmons B.A."/>
            <person name="Magnuson J.K."/>
            <person name="Henrissat B."/>
            <person name="Mortensen U.H."/>
            <person name="Larsen T.O."/>
            <person name="Devries R.P."/>
            <person name="Grigoriev I.V."/>
            <person name="Machida M."/>
            <person name="Baker S.E."/>
            <person name="Andersen M.R."/>
        </authorList>
    </citation>
    <scope>NUCLEOTIDE SEQUENCE [LARGE SCALE GENOMIC DNA]</scope>
    <source>
        <strain evidence="3">CBS 130015</strain>
    </source>
</reference>
<keyword evidence="1" id="KW-0472">Membrane</keyword>
<keyword evidence="1" id="KW-1133">Transmembrane helix</keyword>
<organism evidence="2 3">
    <name type="scientific">Aspergillus transmontanensis</name>
    <dbReference type="NCBI Taxonomy" id="1034304"/>
    <lineage>
        <taxon>Eukaryota</taxon>
        <taxon>Fungi</taxon>
        <taxon>Dikarya</taxon>
        <taxon>Ascomycota</taxon>
        <taxon>Pezizomycotina</taxon>
        <taxon>Eurotiomycetes</taxon>
        <taxon>Eurotiomycetidae</taxon>
        <taxon>Eurotiales</taxon>
        <taxon>Aspergillaceae</taxon>
        <taxon>Aspergillus</taxon>
        <taxon>Aspergillus subgen. Circumdati</taxon>
    </lineage>
</organism>